<proteinExistence type="predicted"/>
<dbReference type="NCBIfam" id="TIGR03420">
    <property type="entry name" value="DnaA_homol_Hda"/>
    <property type="match status" value="1"/>
</dbReference>
<dbReference type="PANTHER" id="PTHR30050:SF5">
    <property type="entry name" value="DNAA REGULATORY INACTIVATOR HDA"/>
    <property type="match status" value="1"/>
</dbReference>
<dbReference type="GO" id="GO:0032297">
    <property type="term" value="P:negative regulation of DNA-templated DNA replication initiation"/>
    <property type="evidence" value="ECO:0007669"/>
    <property type="project" value="InterPro"/>
</dbReference>
<dbReference type="Proteomes" id="UP000294593">
    <property type="component" value="Unassembled WGS sequence"/>
</dbReference>
<evidence type="ECO:0000313" key="3">
    <source>
        <dbReference type="Proteomes" id="UP000294593"/>
    </source>
</evidence>
<dbReference type="GO" id="GO:0005886">
    <property type="term" value="C:plasma membrane"/>
    <property type="evidence" value="ECO:0007669"/>
    <property type="project" value="TreeGrafter"/>
</dbReference>
<name>A0A4R6R888_9BURK</name>
<gene>
    <name evidence="2" type="ORF">EV672_106186</name>
</gene>
<dbReference type="Pfam" id="PF00910">
    <property type="entry name" value="RNA_helicase"/>
    <property type="match status" value="1"/>
</dbReference>
<organism evidence="2 3">
    <name type="scientific">Aquabacterium commune</name>
    <dbReference type="NCBI Taxonomy" id="70586"/>
    <lineage>
        <taxon>Bacteria</taxon>
        <taxon>Pseudomonadati</taxon>
        <taxon>Pseudomonadota</taxon>
        <taxon>Betaproteobacteria</taxon>
        <taxon>Burkholderiales</taxon>
        <taxon>Aquabacterium</taxon>
    </lineage>
</organism>
<dbReference type="InterPro" id="IPR017788">
    <property type="entry name" value="Hda"/>
</dbReference>
<dbReference type="Pfam" id="PF22688">
    <property type="entry name" value="Hda_lid"/>
    <property type="match status" value="1"/>
</dbReference>
<dbReference type="InterPro" id="IPR000605">
    <property type="entry name" value="Helicase_SF3_ssDNA/RNA_vir"/>
</dbReference>
<dbReference type="GO" id="GO:0003723">
    <property type="term" value="F:RNA binding"/>
    <property type="evidence" value="ECO:0007669"/>
    <property type="project" value="InterPro"/>
</dbReference>
<dbReference type="CDD" id="cd00009">
    <property type="entry name" value="AAA"/>
    <property type="match status" value="1"/>
</dbReference>
<reference evidence="2 3" key="1">
    <citation type="submission" date="2019-03" db="EMBL/GenBank/DDBJ databases">
        <title>Genomic Encyclopedia of Type Strains, Phase IV (KMG-IV): sequencing the most valuable type-strain genomes for metagenomic binning, comparative biology and taxonomic classification.</title>
        <authorList>
            <person name="Goeker M."/>
        </authorList>
    </citation>
    <scope>NUCLEOTIDE SEQUENCE [LARGE SCALE GENOMIC DNA]</scope>
    <source>
        <strain evidence="2 3">DSM 11901</strain>
    </source>
</reference>
<dbReference type="EMBL" id="SNXW01000006">
    <property type="protein sequence ID" value="TDP82223.1"/>
    <property type="molecule type" value="Genomic_DNA"/>
</dbReference>
<accession>A0A4R6R888</accession>
<dbReference type="Gene3D" id="1.10.8.60">
    <property type="match status" value="1"/>
</dbReference>
<evidence type="ECO:0000259" key="1">
    <source>
        <dbReference type="SMART" id="SM00382"/>
    </source>
</evidence>
<dbReference type="InterPro" id="IPR027417">
    <property type="entry name" value="P-loop_NTPase"/>
</dbReference>
<feature type="domain" description="AAA+ ATPase" evidence="1">
    <location>
        <begin position="47"/>
        <end position="164"/>
    </location>
</feature>
<dbReference type="GO" id="GO:0006270">
    <property type="term" value="P:DNA replication initiation"/>
    <property type="evidence" value="ECO:0007669"/>
    <property type="project" value="TreeGrafter"/>
</dbReference>
<sequence>MTSRTPAMRQLLLDLGHEAVPDLDAFLPGANAEALSWLRAWPAHDGPLSPLYLWGPSGVGKTHLLRAMIERALALGFGVVWLNAQTCQMWDGAQPESPTLALIDDCERLDAEAQHLAFKLFIESAAAASAEAPPLFIFAAAQVPSVDLPVRDDLRTRLGWGLSFALQPLDEAGLRHALQQEAERRGMALSEDVLAHLLTRHQRDLGSLMGMLDRLDRYALSAHRVVTVPLIKEMLAAEPA</sequence>
<dbReference type="SMART" id="SM00382">
    <property type="entry name" value="AAA"/>
    <property type="match status" value="1"/>
</dbReference>
<dbReference type="AlphaFoldDB" id="A0A4R6R888"/>
<dbReference type="GO" id="GO:0003688">
    <property type="term" value="F:DNA replication origin binding"/>
    <property type="evidence" value="ECO:0007669"/>
    <property type="project" value="TreeGrafter"/>
</dbReference>
<dbReference type="Gene3D" id="3.40.50.300">
    <property type="entry name" value="P-loop containing nucleotide triphosphate hydrolases"/>
    <property type="match status" value="1"/>
</dbReference>
<dbReference type="InterPro" id="IPR003593">
    <property type="entry name" value="AAA+_ATPase"/>
</dbReference>
<comment type="caution">
    <text evidence="2">The sequence shown here is derived from an EMBL/GenBank/DDBJ whole genome shotgun (WGS) entry which is preliminary data.</text>
</comment>
<dbReference type="RefSeq" id="WP_243738653.1">
    <property type="nucleotide sequence ID" value="NZ_JBASTO010000248.1"/>
</dbReference>
<dbReference type="PANTHER" id="PTHR30050">
    <property type="entry name" value="CHROMOSOMAL REPLICATION INITIATOR PROTEIN DNAA"/>
    <property type="match status" value="1"/>
</dbReference>
<protein>
    <submittedName>
        <fullName evidence="2">Regulatory inactivation of DnaA Hda protein</fullName>
    </submittedName>
</protein>
<evidence type="ECO:0000313" key="2">
    <source>
        <dbReference type="EMBL" id="TDP82223.1"/>
    </source>
</evidence>
<dbReference type="InterPro" id="IPR055199">
    <property type="entry name" value="Hda_lid"/>
</dbReference>
<dbReference type="SUPFAM" id="SSF52540">
    <property type="entry name" value="P-loop containing nucleoside triphosphate hydrolases"/>
    <property type="match status" value="1"/>
</dbReference>
<keyword evidence="3" id="KW-1185">Reference proteome</keyword>
<dbReference type="GO" id="GO:0003724">
    <property type="term" value="F:RNA helicase activity"/>
    <property type="evidence" value="ECO:0007669"/>
    <property type="project" value="InterPro"/>
</dbReference>